<dbReference type="SMART" id="SM00086">
    <property type="entry name" value="PAC"/>
    <property type="match status" value="3"/>
</dbReference>
<dbReference type="GO" id="GO:0000160">
    <property type="term" value="P:phosphorelay signal transduction system"/>
    <property type="evidence" value="ECO:0007669"/>
    <property type="project" value="InterPro"/>
</dbReference>
<evidence type="ECO:0000256" key="3">
    <source>
        <dbReference type="ARBA" id="ARBA00022553"/>
    </source>
</evidence>
<dbReference type="InterPro" id="IPR036890">
    <property type="entry name" value="HATPase_C_sf"/>
</dbReference>
<dbReference type="Proteomes" id="UP000010878">
    <property type="component" value="Chromosome"/>
</dbReference>
<feature type="domain" description="PAS" evidence="10">
    <location>
        <begin position="155"/>
        <end position="226"/>
    </location>
</feature>
<feature type="domain" description="PAS" evidence="10">
    <location>
        <begin position="433"/>
        <end position="503"/>
    </location>
</feature>
<dbReference type="InterPro" id="IPR005467">
    <property type="entry name" value="His_kinase_dom"/>
</dbReference>
<dbReference type="AlphaFoldDB" id="L0JWX9"/>
<dbReference type="Gene3D" id="3.30.565.10">
    <property type="entry name" value="Histidine kinase-like ATPase, C-terminal domain"/>
    <property type="match status" value="1"/>
</dbReference>
<dbReference type="eggNOG" id="arCOG02387">
    <property type="taxonomic scope" value="Archaea"/>
</dbReference>
<dbReference type="eggNOG" id="arCOG02334">
    <property type="taxonomic scope" value="Archaea"/>
</dbReference>
<evidence type="ECO:0000259" key="10">
    <source>
        <dbReference type="PROSITE" id="PS50112"/>
    </source>
</evidence>
<dbReference type="PROSITE" id="PS50110">
    <property type="entry name" value="RESPONSE_REGULATORY"/>
    <property type="match status" value="1"/>
</dbReference>
<evidence type="ECO:0000256" key="4">
    <source>
        <dbReference type="ARBA" id="ARBA00022679"/>
    </source>
</evidence>
<feature type="domain" description="PAC" evidence="11">
    <location>
        <begin position="507"/>
        <end position="558"/>
    </location>
</feature>
<keyword evidence="13" id="KW-1185">Reference proteome</keyword>
<dbReference type="eggNOG" id="arCOG02330">
    <property type="taxonomic scope" value="Archaea"/>
</dbReference>
<dbReference type="Gene3D" id="3.30.450.40">
    <property type="match status" value="2"/>
</dbReference>
<evidence type="ECO:0000259" key="9">
    <source>
        <dbReference type="PROSITE" id="PS50110"/>
    </source>
</evidence>
<dbReference type="InterPro" id="IPR029016">
    <property type="entry name" value="GAF-like_dom_sf"/>
</dbReference>
<dbReference type="CDD" id="cd00075">
    <property type="entry name" value="HATPase"/>
    <property type="match status" value="1"/>
</dbReference>
<reference evidence="12 13" key="1">
    <citation type="submission" date="2012-11" db="EMBL/GenBank/DDBJ databases">
        <title>FINISHED of Natronococcus occultus SP4, DSM 3396.</title>
        <authorList>
            <consortium name="DOE Joint Genome Institute"/>
            <person name="Eisen J."/>
            <person name="Huntemann M."/>
            <person name="Wei C.-L."/>
            <person name="Han J."/>
            <person name="Detter J.C."/>
            <person name="Han C."/>
            <person name="Tapia R."/>
            <person name="Chen A."/>
            <person name="Kyrpides N."/>
            <person name="Mavromatis K."/>
            <person name="Markowitz V."/>
            <person name="Szeto E."/>
            <person name="Ivanova N."/>
            <person name="Mikhailova N."/>
            <person name="Ovchinnikova G."/>
            <person name="Pagani I."/>
            <person name="Pati A."/>
            <person name="Goodwin L."/>
            <person name="Nordberg H.P."/>
            <person name="Cantor M.N."/>
            <person name="Hua S.X."/>
            <person name="Woyke T."/>
            <person name="Eisen J."/>
            <person name="Klenk H.-P."/>
            <person name="Klenk H.-P."/>
        </authorList>
    </citation>
    <scope>NUCLEOTIDE SEQUENCE [LARGE SCALE GENOMIC DNA]</scope>
    <source>
        <strain evidence="12 13">SP4</strain>
    </source>
</reference>
<dbReference type="InterPro" id="IPR000700">
    <property type="entry name" value="PAS-assoc_C"/>
</dbReference>
<comment type="caution">
    <text evidence="6">Lacks conserved residue(s) required for the propagation of feature annotation.</text>
</comment>
<organism evidence="12 13">
    <name type="scientific">Natronococcus occultus SP4</name>
    <dbReference type="NCBI Taxonomy" id="694430"/>
    <lineage>
        <taxon>Archaea</taxon>
        <taxon>Methanobacteriati</taxon>
        <taxon>Methanobacteriota</taxon>
        <taxon>Stenosarchaea group</taxon>
        <taxon>Halobacteria</taxon>
        <taxon>Halobacteriales</taxon>
        <taxon>Natrialbaceae</taxon>
        <taxon>Natronococcus</taxon>
    </lineage>
</organism>
<dbReference type="Pfam" id="PF08448">
    <property type="entry name" value="PAS_4"/>
    <property type="match status" value="1"/>
</dbReference>
<dbReference type="SMART" id="SM00091">
    <property type="entry name" value="PAS"/>
    <property type="match status" value="3"/>
</dbReference>
<dbReference type="EC" id="2.7.13.3" evidence="2"/>
<dbReference type="PRINTS" id="PR00344">
    <property type="entry name" value="BCTRLSENSOR"/>
</dbReference>
<feature type="domain" description="PAS" evidence="10">
    <location>
        <begin position="717"/>
        <end position="773"/>
    </location>
</feature>
<comment type="catalytic activity">
    <reaction evidence="1">
        <text>ATP + protein L-histidine = ADP + protein N-phospho-L-histidine.</text>
        <dbReference type="EC" id="2.7.13.3"/>
    </reaction>
</comment>
<sequence>MGTATHVVCVGTPLPPNVEDVLEDVTDAVTVAVAETAADCLAGLESADCVVATDAVPDTTCPELCSQIARRRPELPVVVFPATGSEELAGEVIAAGADGYVPRSQGLETLRSRLDGLIGDGSNERHEDGAGRNAADDRDESGDRAQCRDSSPNGGSSRLELLVEQSPLAIVEWNREFEAASWNPAATELFGYAPAEALGESAFDLVVAERDRTEVANHWELLVEADLEESFRTVNRNVRADGTELTCEWINTPLIEDGEVVRVLSFVRDVTDDLERANALEALQETTRRLVGTSSPDEVAEIIMEAIERVLDRSLAGVWFAAEDTDRLELEATASRLADDSIARRPIDPGSGLLWEAYDRGEPIVVDDATTERLPYFLEYPLGNAVVYPLGDHGVVSVCSVAGRELEAADVSLVQVLAAAAETALDRTARRRELERAKTIVEAVGDSIYAVDRDGRFVAVNDMLASVTGYDREALLGRHFSSVLTDESVARVRERVDEFEPGAADTATDEVTVSTRTGERIPCEATTRLLCRDGDPEGAVGVVRDISDRKRMERELRDRRAKIESLHEVASRLDDCDSPEEIYELVVETAEDVLNFDVCVVDRIVGNSLEKVALSSQLDDADYVERIDVERGVAGRTYREQRTYRIDDVDRCDDAMEDANAYSSILSAPVGDHGVFQAAARERGAFDRHDEELVELLLSHAVDQLDQLESEEKLRSERDRFAALFENVPDAVVSLRHCDGEPIIEAVNPAFERVFGYAEAELVGEPLDEFVVPPGTSDTPAERDPRVDEGTVVETEVRRRTADGFREFVLQLVPIELEESDGRSFGLYTDVTEQNRRRKRLEILNRVLRHDLRNGMNVIDGCAELLAESLEGTDAARVRTIRERSRDLTSLAEKSRTAECVLDRDANSRPVNAAALAERAADRLEDVHPDVDLGRSLPTSAPVIASADLRTAIYQLLENAVEHHDGVPSVDLELRERPEEDLVVLSVVDDGPGIPPEERALLSDDREITQLRHASGLGLWLANWVVSQAGGRLAFADNEPRGTVVRIELPRADPEAIGPASDRSASE</sequence>
<accession>L0JWX9</accession>
<evidence type="ECO:0000256" key="2">
    <source>
        <dbReference type="ARBA" id="ARBA00012438"/>
    </source>
</evidence>
<dbReference type="PROSITE" id="PS50109">
    <property type="entry name" value="HIS_KIN"/>
    <property type="match status" value="1"/>
</dbReference>
<dbReference type="SMART" id="SM00065">
    <property type="entry name" value="GAF"/>
    <property type="match status" value="2"/>
</dbReference>
<dbReference type="SUPFAM" id="SSF55781">
    <property type="entry name" value="GAF domain-like"/>
    <property type="match status" value="2"/>
</dbReference>
<dbReference type="Gene3D" id="3.40.50.2300">
    <property type="match status" value="1"/>
</dbReference>
<dbReference type="Pfam" id="PF00989">
    <property type="entry name" value="PAS"/>
    <property type="match status" value="1"/>
</dbReference>
<feature type="domain" description="Response regulatory" evidence="9">
    <location>
        <begin position="4"/>
        <end position="118"/>
    </location>
</feature>
<dbReference type="GO" id="GO:0004673">
    <property type="term" value="F:protein histidine kinase activity"/>
    <property type="evidence" value="ECO:0007669"/>
    <property type="project" value="UniProtKB-EC"/>
</dbReference>
<dbReference type="OrthoDB" id="327291at2157"/>
<dbReference type="InterPro" id="IPR004358">
    <property type="entry name" value="Sig_transdc_His_kin-like_C"/>
</dbReference>
<evidence type="ECO:0000256" key="6">
    <source>
        <dbReference type="PROSITE-ProRule" id="PRU00169"/>
    </source>
</evidence>
<dbReference type="GO" id="GO:0006355">
    <property type="term" value="P:regulation of DNA-templated transcription"/>
    <property type="evidence" value="ECO:0007669"/>
    <property type="project" value="InterPro"/>
</dbReference>
<feature type="compositionally biased region" description="Basic and acidic residues" evidence="7">
    <location>
        <begin position="122"/>
        <end position="147"/>
    </location>
</feature>
<proteinExistence type="predicted"/>
<dbReference type="STRING" id="694430.Natoc_0486"/>
<dbReference type="SUPFAM" id="SSF55785">
    <property type="entry name" value="PYP-like sensor domain (PAS domain)"/>
    <property type="match status" value="3"/>
</dbReference>
<dbReference type="eggNOG" id="arCOG02327">
    <property type="taxonomic scope" value="Archaea"/>
</dbReference>
<keyword evidence="5" id="KW-0418">Kinase</keyword>
<dbReference type="GeneID" id="14405514"/>
<evidence type="ECO:0000313" key="13">
    <source>
        <dbReference type="Proteomes" id="UP000010878"/>
    </source>
</evidence>
<dbReference type="SUPFAM" id="SSF55874">
    <property type="entry name" value="ATPase domain of HSP90 chaperone/DNA topoisomerase II/histidine kinase"/>
    <property type="match status" value="1"/>
</dbReference>
<dbReference type="InterPro" id="IPR001789">
    <property type="entry name" value="Sig_transdc_resp-reg_receiver"/>
</dbReference>
<dbReference type="Gene3D" id="3.30.450.20">
    <property type="entry name" value="PAS domain"/>
    <property type="match status" value="3"/>
</dbReference>
<gene>
    <name evidence="12" type="ORF">Natoc_0486</name>
</gene>
<name>L0JWX9_9EURY</name>
<dbReference type="InterPro" id="IPR013656">
    <property type="entry name" value="PAS_4"/>
</dbReference>
<dbReference type="eggNOG" id="arCOG02367">
    <property type="taxonomic scope" value="Archaea"/>
</dbReference>
<dbReference type="HOGENOM" id="CLU_010703_0_0_2"/>
<dbReference type="PANTHER" id="PTHR43304">
    <property type="entry name" value="PHYTOCHROME-LIKE PROTEIN CPH1"/>
    <property type="match status" value="1"/>
</dbReference>
<dbReference type="InterPro" id="IPR035965">
    <property type="entry name" value="PAS-like_dom_sf"/>
</dbReference>
<dbReference type="InterPro" id="IPR013767">
    <property type="entry name" value="PAS_fold"/>
</dbReference>
<dbReference type="PANTHER" id="PTHR43304:SF1">
    <property type="entry name" value="PAC DOMAIN-CONTAINING PROTEIN"/>
    <property type="match status" value="1"/>
</dbReference>
<evidence type="ECO:0000313" key="12">
    <source>
        <dbReference type="EMBL" id="AGB36348.1"/>
    </source>
</evidence>
<evidence type="ECO:0000256" key="7">
    <source>
        <dbReference type="SAM" id="MobiDB-lite"/>
    </source>
</evidence>
<dbReference type="InterPro" id="IPR000014">
    <property type="entry name" value="PAS"/>
</dbReference>
<dbReference type="KEGG" id="nou:Natoc_0486"/>
<evidence type="ECO:0000259" key="11">
    <source>
        <dbReference type="PROSITE" id="PS50113"/>
    </source>
</evidence>
<dbReference type="InterPro" id="IPR003594">
    <property type="entry name" value="HATPase_dom"/>
</dbReference>
<dbReference type="Pfam" id="PF02518">
    <property type="entry name" value="HATPase_c"/>
    <property type="match status" value="1"/>
</dbReference>
<dbReference type="EMBL" id="CP003929">
    <property type="protein sequence ID" value="AGB36348.1"/>
    <property type="molecule type" value="Genomic_DNA"/>
</dbReference>
<dbReference type="PROSITE" id="PS50113">
    <property type="entry name" value="PAC"/>
    <property type="match status" value="1"/>
</dbReference>
<dbReference type="InterPro" id="IPR001610">
    <property type="entry name" value="PAC"/>
</dbReference>
<feature type="domain" description="Histidine kinase" evidence="8">
    <location>
        <begin position="847"/>
        <end position="1053"/>
    </location>
</feature>
<evidence type="ECO:0000259" key="8">
    <source>
        <dbReference type="PROSITE" id="PS50109"/>
    </source>
</evidence>
<dbReference type="InterPro" id="IPR011006">
    <property type="entry name" value="CheY-like_superfamily"/>
</dbReference>
<dbReference type="NCBIfam" id="TIGR00229">
    <property type="entry name" value="sensory_box"/>
    <property type="match status" value="3"/>
</dbReference>
<dbReference type="CDD" id="cd00130">
    <property type="entry name" value="PAS"/>
    <property type="match status" value="3"/>
</dbReference>
<dbReference type="InterPro" id="IPR052162">
    <property type="entry name" value="Sensor_kinase/Photoreceptor"/>
</dbReference>
<dbReference type="SMART" id="SM00387">
    <property type="entry name" value="HATPase_c"/>
    <property type="match status" value="1"/>
</dbReference>
<dbReference type="InterPro" id="IPR003018">
    <property type="entry name" value="GAF"/>
</dbReference>
<dbReference type="SUPFAM" id="SSF52172">
    <property type="entry name" value="CheY-like"/>
    <property type="match status" value="1"/>
</dbReference>
<dbReference type="PROSITE" id="PS50112">
    <property type="entry name" value="PAS"/>
    <property type="match status" value="3"/>
</dbReference>
<dbReference type="Pfam" id="PF13185">
    <property type="entry name" value="GAF_2"/>
    <property type="match status" value="2"/>
</dbReference>
<feature type="region of interest" description="Disordered" evidence="7">
    <location>
        <begin position="118"/>
        <end position="158"/>
    </location>
</feature>
<keyword evidence="4" id="KW-0808">Transferase</keyword>
<protein>
    <recommendedName>
        <fullName evidence="2">histidine kinase</fullName>
        <ecNumber evidence="2">2.7.13.3</ecNumber>
    </recommendedName>
</protein>
<evidence type="ECO:0000256" key="5">
    <source>
        <dbReference type="ARBA" id="ARBA00022777"/>
    </source>
</evidence>
<dbReference type="Pfam" id="PF13188">
    <property type="entry name" value="PAS_8"/>
    <property type="match status" value="1"/>
</dbReference>
<keyword evidence="3" id="KW-0597">Phosphoprotein</keyword>
<dbReference type="RefSeq" id="WP_015319804.1">
    <property type="nucleotide sequence ID" value="NC_019974.1"/>
</dbReference>
<evidence type="ECO:0000256" key="1">
    <source>
        <dbReference type="ARBA" id="ARBA00000085"/>
    </source>
</evidence>